<sequence>MCTLIIAQNNQPEPISAELINLDISNTPKKAKNLANRASYNPSGSSQKGYRHRYGRSQSVAEGQGVDTATRSLSGNLKSHPEGIHHFISAPRVPDPCRSVEKLHEFLPDCERILGPSQDLQVTQWMAFIDGKERYDALNRRMEENQPTTTKASAKNIPSSQKQKFQCEKEVTSLEQGQRQSTSYTTVQTGLPNHKDSEGSHGECISDVQNNDGIREKKRKPD</sequence>
<feature type="region of interest" description="Disordered" evidence="1">
    <location>
        <begin position="34"/>
        <end position="80"/>
    </location>
</feature>
<feature type="compositionally biased region" description="Polar residues" evidence="1">
    <location>
        <begin position="145"/>
        <end position="164"/>
    </location>
</feature>
<dbReference type="Proteomes" id="UP000765509">
    <property type="component" value="Unassembled WGS sequence"/>
</dbReference>
<organism evidence="2 3">
    <name type="scientific">Austropuccinia psidii MF-1</name>
    <dbReference type="NCBI Taxonomy" id="1389203"/>
    <lineage>
        <taxon>Eukaryota</taxon>
        <taxon>Fungi</taxon>
        <taxon>Dikarya</taxon>
        <taxon>Basidiomycota</taxon>
        <taxon>Pucciniomycotina</taxon>
        <taxon>Pucciniomycetes</taxon>
        <taxon>Pucciniales</taxon>
        <taxon>Sphaerophragmiaceae</taxon>
        <taxon>Austropuccinia</taxon>
    </lineage>
</organism>
<feature type="compositionally biased region" description="Polar residues" evidence="1">
    <location>
        <begin position="56"/>
        <end position="77"/>
    </location>
</feature>
<reference evidence="2" key="1">
    <citation type="submission" date="2021-03" db="EMBL/GenBank/DDBJ databases">
        <title>Draft genome sequence of rust myrtle Austropuccinia psidii MF-1, a brazilian biotype.</title>
        <authorList>
            <person name="Quecine M.C."/>
            <person name="Pachon D.M.R."/>
            <person name="Bonatelli M.L."/>
            <person name="Correr F.H."/>
            <person name="Franceschini L.M."/>
            <person name="Leite T.F."/>
            <person name="Margarido G.R.A."/>
            <person name="Almeida C.A."/>
            <person name="Ferrarezi J.A."/>
            <person name="Labate C.A."/>
        </authorList>
    </citation>
    <scope>NUCLEOTIDE SEQUENCE</scope>
    <source>
        <strain evidence="2">MF-1</strain>
    </source>
</reference>
<dbReference type="AlphaFoldDB" id="A0A9Q3D7W1"/>
<evidence type="ECO:0000256" key="1">
    <source>
        <dbReference type="SAM" id="MobiDB-lite"/>
    </source>
</evidence>
<evidence type="ECO:0000313" key="3">
    <source>
        <dbReference type="Proteomes" id="UP000765509"/>
    </source>
</evidence>
<keyword evidence="3" id="KW-1185">Reference proteome</keyword>
<comment type="caution">
    <text evidence="2">The sequence shown here is derived from an EMBL/GenBank/DDBJ whole genome shotgun (WGS) entry which is preliminary data.</text>
</comment>
<protein>
    <submittedName>
        <fullName evidence="2">Uncharacterized protein</fullName>
    </submittedName>
</protein>
<gene>
    <name evidence="2" type="ORF">O181_035231</name>
</gene>
<dbReference type="EMBL" id="AVOT02013139">
    <property type="protein sequence ID" value="MBW0495516.1"/>
    <property type="molecule type" value="Genomic_DNA"/>
</dbReference>
<feature type="region of interest" description="Disordered" evidence="1">
    <location>
        <begin position="142"/>
        <end position="222"/>
    </location>
</feature>
<feature type="compositionally biased region" description="Polar residues" evidence="1">
    <location>
        <begin position="36"/>
        <end position="48"/>
    </location>
</feature>
<proteinExistence type="predicted"/>
<evidence type="ECO:0000313" key="2">
    <source>
        <dbReference type="EMBL" id="MBW0495516.1"/>
    </source>
</evidence>
<name>A0A9Q3D7W1_9BASI</name>
<feature type="compositionally biased region" description="Polar residues" evidence="1">
    <location>
        <begin position="173"/>
        <end position="191"/>
    </location>
</feature>
<accession>A0A9Q3D7W1</accession>